<dbReference type="InterPro" id="IPR000055">
    <property type="entry name" value="Restrct_endonuc_typeI_TRD"/>
</dbReference>
<feature type="domain" description="Type I restriction modification DNA specificity" evidence="4">
    <location>
        <begin position="80"/>
        <end position="173"/>
    </location>
</feature>
<dbReference type="GO" id="GO:0009307">
    <property type="term" value="P:DNA restriction-modification system"/>
    <property type="evidence" value="ECO:0007669"/>
    <property type="project" value="UniProtKB-KW"/>
</dbReference>
<feature type="domain" description="Type I restriction modification DNA specificity" evidence="4">
    <location>
        <begin position="234"/>
        <end position="359"/>
    </location>
</feature>
<sequence length="406" mass="47111">MKSNYRKIGDFIQQVNTKNADGSIELLLGVNLDKVFINSVANTIGTDMTKYKVIKKGQFGCKLMSVGRDKKLPISRLVDYEKAIISSAYYVFEVVDENILNPEYLMMWFLRPESDRYLWFQSGGDVRGRITWDDLCQLPIKVPSIEKQREIVKEYNSIINRIKLNETLNHKLEDTAQALYKHWFVDFEFPINLCHLERSREVSIESLNNIDYSKGYKSSGGKMVYNEELDMEIPEGWEDTKLSELLEVKYGKDYKHLEAGDIPLYGSGGIMGYYNKALYEKPSILIPRKGSLDNILFVDEPFWSVDTMFYTIIKEESYINYLFQFLKKIDYYSLNVGSAVPSMTTKVLNDISIILPLPKILERYENLTSKMFRIVKQNDRQNFILVELASTILSKMSKVETKTVEV</sequence>
<evidence type="ECO:0000259" key="4">
    <source>
        <dbReference type="Pfam" id="PF01420"/>
    </source>
</evidence>
<evidence type="ECO:0000313" key="5">
    <source>
        <dbReference type="EMBL" id="QDO94435.1"/>
    </source>
</evidence>
<keyword evidence="3" id="KW-0238">DNA-binding</keyword>
<dbReference type="SUPFAM" id="SSF116734">
    <property type="entry name" value="DNA methylase specificity domain"/>
    <property type="match status" value="2"/>
</dbReference>
<dbReference type="Proteomes" id="UP000319209">
    <property type="component" value="Chromosome"/>
</dbReference>
<keyword evidence="6" id="KW-1185">Reference proteome</keyword>
<organism evidence="5 6">
    <name type="scientific">Formosa sediminum</name>
    <dbReference type="NCBI Taxonomy" id="2594004"/>
    <lineage>
        <taxon>Bacteria</taxon>
        <taxon>Pseudomonadati</taxon>
        <taxon>Bacteroidota</taxon>
        <taxon>Flavobacteriia</taxon>
        <taxon>Flavobacteriales</taxon>
        <taxon>Flavobacteriaceae</taxon>
        <taxon>Formosa</taxon>
    </lineage>
</organism>
<accession>A0A516GSE2</accession>
<dbReference type="REBASE" id="353378">
    <property type="entry name" value="S.FspPS13ORF10820P"/>
</dbReference>
<proteinExistence type="inferred from homology"/>
<evidence type="ECO:0000256" key="3">
    <source>
        <dbReference type="ARBA" id="ARBA00023125"/>
    </source>
</evidence>
<evidence type="ECO:0000256" key="1">
    <source>
        <dbReference type="ARBA" id="ARBA00010923"/>
    </source>
</evidence>
<dbReference type="KEGG" id="fop:FNB79_10825"/>
<dbReference type="Pfam" id="PF01420">
    <property type="entry name" value="Methylase_S"/>
    <property type="match status" value="2"/>
</dbReference>
<evidence type="ECO:0000313" key="6">
    <source>
        <dbReference type="Proteomes" id="UP000319209"/>
    </source>
</evidence>
<dbReference type="GO" id="GO:0004519">
    <property type="term" value="F:endonuclease activity"/>
    <property type="evidence" value="ECO:0007669"/>
    <property type="project" value="UniProtKB-KW"/>
</dbReference>
<gene>
    <name evidence="5" type="ORF">FNB79_10825</name>
</gene>
<dbReference type="InterPro" id="IPR052021">
    <property type="entry name" value="Type-I_RS_S_subunit"/>
</dbReference>
<dbReference type="GO" id="GO:0003677">
    <property type="term" value="F:DNA binding"/>
    <property type="evidence" value="ECO:0007669"/>
    <property type="project" value="UniProtKB-KW"/>
</dbReference>
<name>A0A516GSE2_9FLAO</name>
<evidence type="ECO:0000256" key="2">
    <source>
        <dbReference type="ARBA" id="ARBA00022747"/>
    </source>
</evidence>
<dbReference type="OrthoDB" id="9816225at2"/>
<dbReference type="PANTHER" id="PTHR30408">
    <property type="entry name" value="TYPE-1 RESTRICTION ENZYME ECOKI SPECIFICITY PROTEIN"/>
    <property type="match status" value="1"/>
</dbReference>
<dbReference type="Gene3D" id="3.90.220.20">
    <property type="entry name" value="DNA methylase specificity domains"/>
    <property type="match status" value="2"/>
</dbReference>
<comment type="similarity">
    <text evidence="1">Belongs to the type-I restriction system S methylase family.</text>
</comment>
<dbReference type="CDD" id="cd17288">
    <property type="entry name" value="RMtype1_S_LlaAI06ORF1089P_TRD1-CR1_like"/>
    <property type="match status" value="1"/>
</dbReference>
<protein>
    <submittedName>
        <fullName evidence="5">Restriction endonuclease subunit S</fullName>
    </submittedName>
</protein>
<dbReference type="PANTHER" id="PTHR30408:SF13">
    <property type="entry name" value="TYPE I RESTRICTION ENZYME HINDI SPECIFICITY SUBUNIT"/>
    <property type="match status" value="1"/>
</dbReference>
<dbReference type="InterPro" id="IPR044946">
    <property type="entry name" value="Restrct_endonuc_typeI_TRD_sf"/>
</dbReference>
<dbReference type="RefSeq" id="WP_143381320.1">
    <property type="nucleotide sequence ID" value="NZ_CP041637.1"/>
</dbReference>
<reference evidence="5 6" key="1">
    <citation type="submission" date="2019-07" db="EMBL/GenBank/DDBJ databases">
        <title>Genome sequencing for Formosa sp. PS13.</title>
        <authorList>
            <person name="Park S.-J."/>
        </authorList>
    </citation>
    <scope>NUCLEOTIDE SEQUENCE [LARGE SCALE GENOMIC DNA]</scope>
    <source>
        <strain evidence="5 6">PS13</strain>
    </source>
</reference>
<keyword evidence="5" id="KW-0378">Hydrolase</keyword>
<dbReference type="AlphaFoldDB" id="A0A516GSE2"/>
<keyword evidence="2" id="KW-0680">Restriction system</keyword>
<keyword evidence="5" id="KW-0255">Endonuclease</keyword>
<dbReference type="EMBL" id="CP041637">
    <property type="protein sequence ID" value="QDO94435.1"/>
    <property type="molecule type" value="Genomic_DNA"/>
</dbReference>
<keyword evidence="5" id="KW-0540">Nuclease</keyword>